<protein>
    <recommendedName>
        <fullName evidence="2">Uridine kinase</fullName>
    </recommendedName>
</protein>
<evidence type="ECO:0000313" key="1">
    <source>
        <dbReference type="EMBL" id="OIQ64919.1"/>
    </source>
</evidence>
<organism evidence="1">
    <name type="scientific">mine drainage metagenome</name>
    <dbReference type="NCBI Taxonomy" id="410659"/>
    <lineage>
        <taxon>unclassified sequences</taxon>
        <taxon>metagenomes</taxon>
        <taxon>ecological metagenomes</taxon>
    </lineage>
</organism>
<evidence type="ECO:0008006" key="2">
    <source>
        <dbReference type="Google" id="ProtNLM"/>
    </source>
</evidence>
<dbReference type="EMBL" id="MLJW01007734">
    <property type="protein sequence ID" value="OIQ64919.1"/>
    <property type="molecule type" value="Genomic_DNA"/>
</dbReference>
<dbReference type="SUPFAM" id="SSF52540">
    <property type="entry name" value="P-loop containing nucleoside triphosphate hydrolases"/>
    <property type="match status" value="1"/>
</dbReference>
<name>A0A1J5PAT5_9ZZZZ</name>
<dbReference type="InterPro" id="IPR027417">
    <property type="entry name" value="P-loop_NTPase"/>
</dbReference>
<dbReference type="Gene3D" id="3.40.50.300">
    <property type="entry name" value="P-loop containing nucleotide triphosphate hydrolases"/>
    <property type="match status" value="1"/>
</dbReference>
<dbReference type="AlphaFoldDB" id="A0A1J5PAT5"/>
<accession>A0A1J5PAT5</accession>
<proteinExistence type="predicted"/>
<reference evidence="1" key="1">
    <citation type="submission" date="2016-10" db="EMBL/GenBank/DDBJ databases">
        <title>Sequence of Gallionella enrichment culture.</title>
        <authorList>
            <person name="Poehlein A."/>
            <person name="Muehling M."/>
            <person name="Daniel R."/>
        </authorList>
    </citation>
    <scope>NUCLEOTIDE SEQUENCE</scope>
</reference>
<gene>
    <name evidence="1" type="ORF">GALL_535280</name>
</gene>
<comment type="caution">
    <text evidence="1">The sequence shown here is derived from an EMBL/GenBank/DDBJ whole genome shotgun (WGS) entry which is preliminary data.</text>
</comment>
<sequence>MNFRPYDWVSHQDSGGERTFVPEGVVLVEGLYTMRQALMSFYDMTIWVVADDEERMARINARPPAETGWLQAWFRGERAYMASEKPQERAMMAVSGPIVQ</sequence>